<comment type="caution">
    <text evidence="1">The sequence shown here is derived from an EMBL/GenBank/DDBJ whole genome shotgun (WGS) entry which is preliminary data.</text>
</comment>
<sequence>MSLAHQIMPTGEQAASSLIRYDAACRALAEAKSVDDVKDIRDSAEAMRAYAKQARNKQLEVDAAEIRIRAERRLGEMIRDQKSTVGLNQGAAGSVVTGSVKVAA</sequence>
<accession>A0ABR6KYK1</accession>
<dbReference type="RefSeq" id="WP_183261500.1">
    <property type="nucleotide sequence ID" value="NZ_BAAAVZ010000003.1"/>
</dbReference>
<gene>
    <name evidence="1" type="ORF">GGQ99_001323</name>
</gene>
<keyword evidence="2" id="KW-1185">Reference proteome</keyword>
<proteinExistence type="predicted"/>
<reference evidence="1 2" key="1">
    <citation type="submission" date="2020-08" db="EMBL/GenBank/DDBJ databases">
        <title>Genomic Encyclopedia of Type Strains, Phase IV (KMG-IV): sequencing the most valuable type-strain genomes for metagenomic binning, comparative biology and taxonomic classification.</title>
        <authorList>
            <person name="Goeker M."/>
        </authorList>
    </citation>
    <scope>NUCLEOTIDE SEQUENCE [LARGE SCALE GENOMIC DNA]</scope>
    <source>
        <strain evidence="1 2">DSM 7050</strain>
    </source>
</reference>
<evidence type="ECO:0000313" key="1">
    <source>
        <dbReference type="EMBL" id="MBB4649601.1"/>
    </source>
</evidence>
<evidence type="ECO:0000313" key="2">
    <source>
        <dbReference type="Proteomes" id="UP000539538"/>
    </source>
</evidence>
<dbReference type="Proteomes" id="UP000539538">
    <property type="component" value="Unassembled WGS sequence"/>
</dbReference>
<dbReference type="EMBL" id="JACHOT010000001">
    <property type="protein sequence ID" value="MBB4649601.1"/>
    <property type="molecule type" value="Genomic_DNA"/>
</dbReference>
<organism evidence="1 2">
    <name type="scientific">Aminobacter niigataensis</name>
    <dbReference type="NCBI Taxonomy" id="83265"/>
    <lineage>
        <taxon>Bacteria</taxon>
        <taxon>Pseudomonadati</taxon>
        <taxon>Pseudomonadota</taxon>
        <taxon>Alphaproteobacteria</taxon>
        <taxon>Hyphomicrobiales</taxon>
        <taxon>Phyllobacteriaceae</taxon>
        <taxon>Aminobacter</taxon>
    </lineage>
</organism>
<protein>
    <submittedName>
        <fullName evidence="1">Uncharacterized protein</fullName>
    </submittedName>
</protein>
<name>A0ABR6KYK1_9HYPH</name>